<evidence type="ECO:0000313" key="2">
    <source>
        <dbReference type="Proteomes" id="UP000651977"/>
    </source>
</evidence>
<protein>
    <recommendedName>
        <fullName evidence="3">DUF3304 domain-containing protein</fullName>
    </recommendedName>
</protein>
<name>A0ABQ1I8S3_9ALTE</name>
<evidence type="ECO:0008006" key="3">
    <source>
        <dbReference type="Google" id="ProtNLM"/>
    </source>
</evidence>
<accession>A0ABQ1I8S3</accession>
<dbReference type="EMBL" id="BMDY01000085">
    <property type="protein sequence ID" value="GGB22621.1"/>
    <property type="molecule type" value="Genomic_DNA"/>
</dbReference>
<dbReference type="Proteomes" id="UP000651977">
    <property type="component" value="Unassembled WGS sequence"/>
</dbReference>
<gene>
    <name evidence="1" type="ORF">GCM10007414_39800</name>
</gene>
<reference evidence="2" key="1">
    <citation type="journal article" date="2019" name="Int. J. Syst. Evol. Microbiol.">
        <title>The Global Catalogue of Microorganisms (GCM) 10K type strain sequencing project: providing services to taxonomists for standard genome sequencing and annotation.</title>
        <authorList>
            <consortium name="The Broad Institute Genomics Platform"/>
            <consortium name="The Broad Institute Genome Sequencing Center for Infectious Disease"/>
            <person name="Wu L."/>
            <person name="Ma J."/>
        </authorList>
    </citation>
    <scope>NUCLEOTIDE SEQUENCE [LARGE SCALE GENOMIC DNA]</scope>
    <source>
        <strain evidence="2">CGMCC 1.10131</strain>
    </source>
</reference>
<evidence type="ECO:0000313" key="1">
    <source>
        <dbReference type="EMBL" id="GGB22621.1"/>
    </source>
</evidence>
<proteinExistence type="predicted"/>
<organism evidence="1 2">
    <name type="scientific">Agarivorans gilvus</name>
    <dbReference type="NCBI Taxonomy" id="680279"/>
    <lineage>
        <taxon>Bacteria</taxon>
        <taxon>Pseudomonadati</taxon>
        <taxon>Pseudomonadota</taxon>
        <taxon>Gammaproteobacteria</taxon>
        <taxon>Alteromonadales</taxon>
        <taxon>Alteromonadaceae</taxon>
        <taxon>Agarivorans</taxon>
    </lineage>
</organism>
<keyword evidence="2" id="KW-1185">Reference proteome</keyword>
<comment type="caution">
    <text evidence="1">The sequence shown here is derived from an EMBL/GenBank/DDBJ whole genome shotgun (WGS) entry which is preliminary data.</text>
</comment>
<sequence>MVLTIFVVFPALGLWIGGGSAEKQISSFNNCELSSLSNKKKCVFLFEDKGSLAAGLLIAKSETHIAIWNGEFTEIFPTDGLRYEVRFGTKPDEED</sequence>
<dbReference type="RefSeq" id="WP_055733967.1">
    <property type="nucleotide sequence ID" value="NZ_BMDY01000085.1"/>
</dbReference>